<dbReference type="PROSITE" id="PS51417">
    <property type="entry name" value="ARF"/>
    <property type="match status" value="1"/>
</dbReference>
<dbReference type="PROSITE" id="PS51419">
    <property type="entry name" value="RAB"/>
    <property type="match status" value="1"/>
</dbReference>
<gene>
    <name evidence="2" type="ORF">M9Y10_004266</name>
</gene>
<dbReference type="Proteomes" id="UP001470230">
    <property type="component" value="Unassembled WGS sequence"/>
</dbReference>
<dbReference type="EMBL" id="JAPFFF010000010">
    <property type="protein sequence ID" value="KAK8881525.1"/>
    <property type="molecule type" value="Genomic_DNA"/>
</dbReference>
<dbReference type="Pfam" id="PF00071">
    <property type="entry name" value="Ras"/>
    <property type="match status" value="1"/>
</dbReference>
<keyword evidence="3" id="KW-1185">Reference proteome</keyword>
<dbReference type="SMART" id="SM00173">
    <property type="entry name" value="RAS"/>
    <property type="match status" value="1"/>
</dbReference>
<dbReference type="SMART" id="SM00177">
    <property type="entry name" value="ARF"/>
    <property type="match status" value="1"/>
</dbReference>
<proteinExistence type="predicted"/>
<dbReference type="PROSITE" id="PS51421">
    <property type="entry name" value="RAS"/>
    <property type="match status" value="1"/>
</dbReference>
<dbReference type="PRINTS" id="PR00449">
    <property type="entry name" value="RASTRNSFRMNG"/>
</dbReference>
<evidence type="ECO:0000256" key="1">
    <source>
        <dbReference type="ARBA" id="ARBA00022741"/>
    </source>
</evidence>
<dbReference type="CDD" id="cd00154">
    <property type="entry name" value="Rab"/>
    <property type="match status" value="1"/>
</dbReference>
<dbReference type="SMART" id="SM00175">
    <property type="entry name" value="RAB"/>
    <property type="match status" value="1"/>
</dbReference>
<dbReference type="InterPro" id="IPR005225">
    <property type="entry name" value="Small_GTP-bd"/>
</dbReference>
<sequence length="191" mass="21493">MIAKTNQKNKPKIVLIGTTAVGKTSLIKRLTENKFDQSTTPTTGTAFFQLQTDDPDHPDIQIWDTAGMERYRSLNRIFYHEAVGALLVFDLTNFRSFSELDSWLDEFITEAPLNSSVVLIGNKCDLKDSIEVDNEDIQAFATEHNLKYFATSAATGDGVDDMLHYFLSILPKTSNVVTTNIEEEKEENKCC</sequence>
<keyword evidence="1" id="KW-0547">Nucleotide-binding</keyword>
<comment type="caution">
    <text evidence="2">The sequence shown here is derived from an EMBL/GenBank/DDBJ whole genome shotgun (WGS) entry which is preliminary data.</text>
</comment>
<dbReference type="InterPro" id="IPR001806">
    <property type="entry name" value="Small_GTPase"/>
</dbReference>
<evidence type="ECO:0000313" key="3">
    <source>
        <dbReference type="Proteomes" id="UP001470230"/>
    </source>
</evidence>
<reference evidence="2 3" key="1">
    <citation type="submission" date="2024-04" db="EMBL/GenBank/DDBJ databases">
        <title>Tritrichomonas musculus Genome.</title>
        <authorList>
            <person name="Alves-Ferreira E."/>
            <person name="Grigg M."/>
            <person name="Lorenzi H."/>
            <person name="Galac M."/>
        </authorList>
    </citation>
    <scope>NUCLEOTIDE SEQUENCE [LARGE SCALE GENOMIC DNA]</scope>
    <source>
        <strain evidence="2 3">EAF2021</strain>
    </source>
</reference>
<dbReference type="SMART" id="SM00174">
    <property type="entry name" value="RHO"/>
    <property type="match status" value="1"/>
</dbReference>
<dbReference type="Gene3D" id="3.40.50.300">
    <property type="entry name" value="P-loop containing nucleotide triphosphate hydrolases"/>
    <property type="match status" value="1"/>
</dbReference>
<dbReference type="NCBIfam" id="TIGR00231">
    <property type="entry name" value="small_GTP"/>
    <property type="match status" value="1"/>
</dbReference>
<name>A0ABR2JUH1_9EUKA</name>
<dbReference type="PROSITE" id="PS51420">
    <property type="entry name" value="RHO"/>
    <property type="match status" value="1"/>
</dbReference>
<dbReference type="InterPro" id="IPR027417">
    <property type="entry name" value="P-loop_NTPase"/>
</dbReference>
<organism evidence="2 3">
    <name type="scientific">Tritrichomonas musculus</name>
    <dbReference type="NCBI Taxonomy" id="1915356"/>
    <lineage>
        <taxon>Eukaryota</taxon>
        <taxon>Metamonada</taxon>
        <taxon>Parabasalia</taxon>
        <taxon>Tritrichomonadida</taxon>
        <taxon>Tritrichomonadidae</taxon>
        <taxon>Tritrichomonas</taxon>
    </lineage>
</organism>
<accession>A0ABR2JUH1</accession>
<dbReference type="PANTHER" id="PTHR47978">
    <property type="match status" value="1"/>
</dbReference>
<dbReference type="SUPFAM" id="SSF52540">
    <property type="entry name" value="P-loop containing nucleoside triphosphate hydrolases"/>
    <property type="match status" value="1"/>
</dbReference>
<protein>
    <submittedName>
        <fullName evidence="2">Ras- protein Rab-39A</fullName>
    </submittedName>
</protein>
<evidence type="ECO:0000313" key="2">
    <source>
        <dbReference type="EMBL" id="KAK8881525.1"/>
    </source>
</evidence>